<protein>
    <submittedName>
        <fullName evidence="1">Uncharacterized protein</fullName>
    </submittedName>
</protein>
<name>A0A8S5RP88_9VIRU</name>
<reference evidence="1" key="1">
    <citation type="journal article" date="2021" name="Proc. Natl. Acad. Sci. U.S.A.">
        <title>A Catalog of Tens of Thousands of Viruses from Human Metagenomes Reveals Hidden Associations with Chronic Diseases.</title>
        <authorList>
            <person name="Tisza M.J."/>
            <person name="Buck C.B."/>
        </authorList>
    </citation>
    <scope>NUCLEOTIDE SEQUENCE</scope>
    <source>
        <strain evidence="1">Ctrcb4</strain>
    </source>
</reference>
<accession>A0A8S5RP88</accession>
<proteinExistence type="predicted"/>
<organism evidence="1">
    <name type="scientific">virus sp. ctrcb4</name>
    <dbReference type="NCBI Taxonomy" id="2825824"/>
    <lineage>
        <taxon>Viruses</taxon>
    </lineage>
</organism>
<sequence length="48" mass="5712">MVVQRFLNDNIILNEEDKYPIVALKNVKTHYNNYKGDVMFTFYNGNKV</sequence>
<evidence type="ECO:0000313" key="1">
    <source>
        <dbReference type="EMBL" id="DAE33118.1"/>
    </source>
</evidence>
<dbReference type="EMBL" id="BK059132">
    <property type="protein sequence ID" value="DAE33118.1"/>
    <property type="molecule type" value="Genomic_DNA"/>
</dbReference>